<dbReference type="GO" id="GO:0034605">
    <property type="term" value="P:cellular response to heat"/>
    <property type="evidence" value="ECO:0007669"/>
    <property type="project" value="TreeGrafter"/>
</dbReference>
<reference evidence="3" key="1">
    <citation type="journal article" date="2017" name="Nat. Commun.">
        <title>The asparagus genome sheds light on the origin and evolution of a young Y chromosome.</title>
        <authorList>
            <person name="Harkess A."/>
            <person name="Zhou J."/>
            <person name="Xu C."/>
            <person name="Bowers J.E."/>
            <person name="Van der Hulst R."/>
            <person name="Ayyampalayam S."/>
            <person name="Mercati F."/>
            <person name="Riccardi P."/>
            <person name="McKain M.R."/>
            <person name="Kakrana A."/>
            <person name="Tang H."/>
            <person name="Ray J."/>
            <person name="Groenendijk J."/>
            <person name="Arikit S."/>
            <person name="Mathioni S.M."/>
            <person name="Nakano M."/>
            <person name="Shan H."/>
            <person name="Telgmann-Rauber A."/>
            <person name="Kanno A."/>
            <person name="Yue Z."/>
            <person name="Chen H."/>
            <person name="Li W."/>
            <person name="Chen Y."/>
            <person name="Xu X."/>
            <person name="Zhang Y."/>
            <person name="Luo S."/>
            <person name="Chen H."/>
            <person name="Gao J."/>
            <person name="Mao Z."/>
            <person name="Pires J.C."/>
            <person name="Luo M."/>
            <person name="Kudrna D."/>
            <person name="Wing R.A."/>
            <person name="Meyers B.C."/>
            <person name="Yi K."/>
            <person name="Kong H."/>
            <person name="Lavrijsen P."/>
            <person name="Sunseri F."/>
            <person name="Falavigna A."/>
            <person name="Ye Y."/>
            <person name="Leebens-Mack J.H."/>
            <person name="Chen G."/>
        </authorList>
    </citation>
    <scope>NUCLEOTIDE SEQUENCE [LARGE SCALE GENOMIC DNA]</scope>
    <source>
        <strain evidence="3">cv. DH0086</strain>
    </source>
</reference>
<evidence type="ECO:0000313" key="3">
    <source>
        <dbReference type="Proteomes" id="UP000243459"/>
    </source>
</evidence>
<dbReference type="PANTHER" id="PTHR10015">
    <property type="entry name" value="HEAT SHOCK TRANSCRIPTION FACTOR"/>
    <property type="match status" value="1"/>
</dbReference>
<dbReference type="Proteomes" id="UP000243459">
    <property type="component" value="Chromosome 4"/>
</dbReference>
<organism evidence="2 3">
    <name type="scientific">Asparagus officinalis</name>
    <name type="common">Garden asparagus</name>
    <dbReference type="NCBI Taxonomy" id="4686"/>
    <lineage>
        <taxon>Eukaryota</taxon>
        <taxon>Viridiplantae</taxon>
        <taxon>Streptophyta</taxon>
        <taxon>Embryophyta</taxon>
        <taxon>Tracheophyta</taxon>
        <taxon>Spermatophyta</taxon>
        <taxon>Magnoliopsida</taxon>
        <taxon>Liliopsida</taxon>
        <taxon>Asparagales</taxon>
        <taxon>Asparagaceae</taxon>
        <taxon>Asparagoideae</taxon>
        <taxon>Asparagus</taxon>
    </lineage>
</organism>
<proteinExistence type="predicted"/>
<gene>
    <name evidence="2" type="ORF">A4U43_C04F11920</name>
</gene>
<sequence length="284" mass="31243">MSSAACVEVGKFGMEGEIEMLKRDKNVLMQELVRLRQQQQAADNQLDILGKRLHGMERRQQMMMSFLAKAMQNPGLFTQLMQQNESNRHIAGVKKRRLPRQDKSAAPDGQIVKYEPLMNGSPSAMLAQMLKFDSSPKLDEPMNNFPSHGGNSLDQNSGVTLGEVPQNSGVHPFVPATSAFPSACSSSASSHEIQSEAGITDITIHDALQDIDMLSEVPVAIPCEFPEIHELVPDESIADIPIDGMYLNQIAEEVDGPMPMTGTNDDQKFSEIMDSLLEEFISSP</sequence>
<dbReference type="AlphaFoldDB" id="A0A5P1F0V4"/>
<protein>
    <recommendedName>
        <fullName evidence="4">HSF-type DNA-binding domain-containing protein</fullName>
    </recommendedName>
</protein>
<dbReference type="GO" id="GO:0000978">
    <property type="term" value="F:RNA polymerase II cis-regulatory region sequence-specific DNA binding"/>
    <property type="evidence" value="ECO:0007669"/>
    <property type="project" value="TreeGrafter"/>
</dbReference>
<dbReference type="EMBL" id="CM007384">
    <property type="protein sequence ID" value="ONK71744.1"/>
    <property type="molecule type" value="Genomic_DNA"/>
</dbReference>
<dbReference type="GO" id="GO:0003700">
    <property type="term" value="F:DNA-binding transcription factor activity"/>
    <property type="evidence" value="ECO:0007669"/>
    <property type="project" value="TreeGrafter"/>
</dbReference>
<accession>A0A5P1F0V4</accession>
<keyword evidence="1" id="KW-0175">Coiled coil</keyword>
<evidence type="ECO:0008006" key="4">
    <source>
        <dbReference type="Google" id="ProtNLM"/>
    </source>
</evidence>
<name>A0A5P1F0V4_ASPOF</name>
<dbReference type="Gramene" id="ONK71744">
    <property type="protein sequence ID" value="ONK71744"/>
    <property type="gene ID" value="A4U43_C04F11920"/>
</dbReference>
<evidence type="ECO:0000256" key="1">
    <source>
        <dbReference type="SAM" id="Coils"/>
    </source>
</evidence>
<keyword evidence="3" id="KW-1185">Reference proteome</keyword>
<evidence type="ECO:0000313" key="2">
    <source>
        <dbReference type="EMBL" id="ONK71744.1"/>
    </source>
</evidence>
<feature type="coiled-coil region" evidence="1">
    <location>
        <begin position="18"/>
        <end position="45"/>
    </location>
</feature>
<dbReference type="GO" id="GO:0006357">
    <property type="term" value="P:regulation of transcription by RNA polymerase II"/>
    <property type="evidence" value="ECO:0007669"/>
    <property type="project" value="TreeGrafter"/>
</dbReference>
<dbReference type="PANTHER" id="PTHR10015:SF427">
    <property type="entry name" value="HEAT SHOCK FACTOR PROTEIN"/>
    <property type="match status" value="1"/>
</dbReference>
<dbReference type="GO" id="GO:0005634">
    <property type="term" value="C:nucleus"/>
    <property type="evidence" value="ECO:0007669"/>
    <property type="project" value="TreeGrafter"/>
</dbReference>